<comment type="caution">
    <text evidence="2">The sequence shown here is derived from an EMBL/GenBank/DDBJ whole genome shotgun (WGS) entry which is preliminary data.</text>
</comment>
<dbReference type="OrthoDB" id="328972at2"/>
<evidence type="ECO:0000313" key="3">
    <source>
        <dbReference type="Proteomes" id="UP000077552"/>
    </source>
</evidence>
<name>A0A1A9LBB0_9FLAO</name>
<evidence type="ECO:0000313" key="2">
    <source>
        <dbReference type="EMBL" id="OAD90550.1"/>
    </source>
</evidence>
<accession>A0A1A9LBB0</accession>
<organism evidence="2 3">
    <name type="scientific">Aequorivita soesokkakensis</name>
    <dbReference type="NCBI Taxonomy" id="1385699"/>
    <lineage>
        <taxon>Bacteria</taxon>
        <taxon>Pseudomonadati</taxon>
        <taxon>Bacteroidota</taxon>
        <taxon>Flavobacteriia</taxon>
        <taxon>Flavobacteriales</taxon>
        <taxon>Flavobacteriaceae</taxon>
        <taxon>Aequorivita</taxon>
    </lineage>
</organism>
<feature type="domain" description="YdhG-like" evidence="1">
    <location>
        <begin position="21"/>
        <end position="125"/>
    </location>
</feature>
<dbReference type="STRING" id="1385699.A7A78_14675"/>
<dbReference type="Proteomes" id="UP000077552">
    <property type="component" value="Unassembled WGS sequence"/>
</dbReference>
<keyword evidence="3" id="KW-1185">Reference proteome</keyword>
<gene>
    <name evidence="2" type="ORF">A7A78_14675</name>
</gene>
<dbReference type="SUPFAM" id="SSF159888">
    <property type="entry name" value="YdhG-like"/>
    <property type="match status" value="1"/>
</dbReference>
<dbReference type="AlphaFoldDB" id="A0A1A9LBB0"/>
<sequence>MELTSDPKVAAIFENYPKGVKEKMLHLRDLVLNTALETKGLEKLEETLKWGEPSYITKNGSTLRMDWKEKTPDQVAVYFKCTSKLVSTFKAVYKDKFNFEGNRAIVFKLNENIPEKELKHCMEMALTYHKIKNLPLLGA</sequence>
<dbReference type="EMBL" id="LXIE01000037">
    <property type="protein sequence ID" value="OAD90550.1"/>
    <property type="molecule type" value="Genomic_DNA"/>
</dbReference>
<reference evidence="2 3" key="1">
    <citation type="submission" date="2016-05" db="EMBL/GenBank/DDBJ databases">
        <title>Genome sequencing of Vitellibacter soesokkakensis RSSK-12.</title>
        <authorList>
            <person name="Thevarajoo S."/>
            <person name="Selvaratnam C."/>
            <person name="Goh K.M."/>
            <person name="Chan K.-G."/>
            <person name="Chong C.S."/>
        </authorList>
    </citation>
    <scope>NUCLEOTIDE SEQUENCE [LARGE SCALE GENOMIC DNA]</scope>
    <source>
        <strain evidence="2 3">RSSK-12</strain>
    </source>
</reference>
<dbReference type="Pfam" id="PF08818">
    <property type="entry name" value="DUF1801"/>
    <property type="match status" value="1"/>
</dbReference>
<dbReference type="InterPro" id="IPR014922">
    <property type="entry name" value="YdhG-like"/>
</dbReference>
<protein>
    <recommendedName>
        <fullName evidence="1">YdhG-like domain-containing protein</fullName>
    </recommendedName>
</protein>
<evidence type="ECO:0000259" key="1">
    <source>
        <dbReference type="Pfam" id="PF08818"/>
    </source>
</evidence>
<dbReference type="RefSeq" id="WP_068762678.1">
    <property type="nucleotide sequence ID" value="NZ_LXIE01000037.1"/>
</dbReference>
<proteinExistence type="predicted"/>